<proteinExistence type="predicted"/>
<dbReference type="AlphaFoldDB" id="A0A1G9MFF2"/>
<dbReference type="STRING" id="321763.SAMN04488692_10838"/>
<organism evidence="3 4">
    <name type="scientific">Halarsenatibacter silvermanii</name>
    <dbReference type="NCBI Taxonomy" id="321763"/>
    <lineage>
        <taxon>Bacteria</taxon>
        <taxon>Bacillati</taxon>
        <taxon>Bacillota</taxon>
        <taxon>Clostridia</taxon>
        <taxon>Halanaerobiales</taxon>
        <taxon>Halarsenatibacteraceae</taxon>
        <taxon>Halarsenatibacter</taxon>
    </lineage>
</organism>
<sequence>MSRADNLKSAERVSLKYGRESLNINLDNSAGSEKIEWKDISPPESSPVKDVDGEIREKLRNPAGTQALNEMTEPGDKIVIVVSDFTRLVYRTSYFLPFIVEELNRGGASDGDIEILIASGMHRPASEEEKREIVGEEIYSRIAVENHDCKAGDLVHLGESSRGTMIKVNRKAFEADLLILTGGINYHIIAGFGGGRKSIAPGISGYNTIQQNHSLALQNKDRVFPGKLDENPVALDMKDIAEKLAPDFIFNTVVDGSKNFLGFYAGELNEAFRRGTEKAVDSFGISLKSPFDLVLCSTGGHPKDGQLYQSVKALFNAGLACRKGGHIVLVSSCSEGIGPPEFKEWFDAGGPDEIEDKLRKNFTMTGYVALRTSQINSQNSVHLISELDPEDVQGMGMKPVQEPENIIDRILADGKKRDDADIKKACVMPQAAMTFPVR</sequence>
<dbReference type="InterPro" id="IPR043166">
    <property type="entry name" value="LarA-like_C"/>
</dbReference>
<accession>A0A1G9MFF2</accession>
<evidence type="ECO:0000313" key="4">
    <source>
        <dbReference type="Proteomes" id="UP000199476"/>
    </source>
</evidence>
<dbReference type="Gene3D" id="3.90.226.30">
    <property type="match status" value="1"/>
</dbReference>
<reference evidence="3 4" key="1">
    <citation type="submission" date="2016-10" db="EMBL/GenBank/DDBJ databases">
        <authorList>
            <person name="de Groot N.N."/>
        </authorList>
    </citation>
    <scope>NUCLEOTIDE SEQUENCE [LARGE SCALE GENOMIC DNA]</scope>
    <source>
        <strain evidence="3 4">SLAS-1</strain>
    </source>
</reference>
<feature type="domain" description="Lactate racemase C-terminal" evidence="2">
    <location>
        <begin position="290"/>
        <end position="420"/>
    </location>
</feature>
<dbReference type="OrthoDB" id="9770545at2"/>
<dbReference type="Gene3D" id="3.40.50.11440">
    <property type="match status" value="1"/>
</dbReference>
<dbReference type="PANTHER" id="PTHR33171:SF17">
    <property type="entry name" value="LARA-LIKE N-TERMINAL DOMAIN-CONTAINING PROTEIN"/>
    <property type="match status" value="1"/>
</dbReference>
<name>A0A1G9MFF2_9FIRM</name>
<dbReference type="InterPro" id="IPR048068">
    <property type="entry name" value="LarA-like"/>
</dbReference>
<dbReference type="InterPro" id="IPR018657">
    <property type="entry name" value="LarA-like_N"/>
</dbReference>
<dbReference type="EMBL" id="FNGO01000008">
    <property type="protein sequence ID" value="SDL72405.1"/>
    <property type="molecule type" value="Genomic_DNA"/>
</dbReference>
<dbReference type="Proteomes" id="UP000199476">
    <property type="component" value="Unassembled WGS sequence"/>
</dbReference>
<evidence type="ECO:0000259" key="2">
    <source>
        <dbReference type="Pfam" id="PF21113"/>
    </source>
</evidence>
<evidence type="ECO:0000313" key="3">
    <source>
        <dbReference type="EMBL" id="SDL72405.1"/>
    </source>
</evidence>
<dbReference type="NCBIfam" id="NF033504">
    <property type="entry name" value="Ni_dep_LarA"/>
    <property type="match status" value="1"/>
</dbReference>
<dbReference type="Pfam" id="PF09861">
    <property type="entry name" value="Lar_N"/>
    <property type="match status" value="1"/>
</dbReference>
<dbReference type="PANTHER" id="PTHR33171">
    <property type="entry name" value="LAR_N DOMAIN-CONTAINING PROTEIN"/>
    <property type="match status" value="1"/>
</dbReference>
<dbReference type="InterPro" id="IPR048520">
    <property type="entry name" value="LarA_C"/>
</dbReference>
<keyword evidence="4" id="KW-1185">Reference proteome</keyword>
<dbReference type="Pfam" id="PF21113">
    <property type="entry name" value="LarA_C"/>
    <property type="match status" value="1"/>
</dbReference>
<dbReference type="GO" id="GO:0050043">
    <property type="term" value="F:lactate racemase activity"/>
    <property type="evidence" value="ECO:0007669"/>
    <property type="project" value="InterPro"/>
</dbReference>
<gene>
    <name evidence="3" type="ORF">SAMN04488692_10838</name>
</gene>
<dbReference type="RefSeq" id="WP_159429836.1">
    <property type="nucleotide sequence ID" value="NZ_FNGO01000008.1"/>
</dbReference>
<dbReference type="InterPro" id="IPR047926">
    <property type="entry name" value="Ni_dep_LarA"/>
</dbReference>
<evidence type="ECO:0000259" key="1">
    <source>
        <dbReference type="Pfam" id="PF09861"/>
    </source>
</evidence>
<feature type="domain" description="LarA-like N-terminal" evidence="1">
    <location>
        <begin position="17"/>
        <end position="220"/>
    </location>
</feature>
<protein>
    <submittedName>
        <fullName evidence="3">Nickel-dependent lactate racemase</fullName>
    </submittedName>
</protein>